<keyword evidence="10 12" id="KW-0408">Iron</keyword>
<dbReference type="PIRSF" id="PIRSF006004">
    <property type="entry name" value="CHP00048"/>
    <property type="match status" value="1"/>
</dbReference>
<evidence type="ECO:0000256" key="10">
    <source>
        <dbReference type="ARBA" id="ARBA00023004"/>
    </source>
</evidence>
<dbReference type="CDD" id="cd01335">
    <property type="entry name" value="Radical_SAM"/>
    <property type="match status" value="1"/>
</dbReference>
<feature type="binding site" evidence="12">
    <location>
        <begin position="224"/>
        <end position="226"/>
    </location>
    <ligand>
        <name>S-adenosyl-L-methionine</name>
        <dbReference type="ChEBI" id="CHEBI:59789"/>
    </ligand>
</feature>
<comment type="catalytic activity">
    <reaction evidence="12">
        <text>adenosine(2503) in 23S rRNA + 2 reduced [2Fe-2S]-[ferredoxin] + 2 S-adenosyl-L-methionine = 2-methyladenosine(2503) in 23S rRNA + 5'-deoxyadenosine + L-methionine + 2 oxidized [2Fe-2S]-[ferredoxin] + S-adenosyl-L-homocysteine</text>
        <dbReference type="Rhea" id="RHEA:42916"/>
        <dbReference type="Rhea" id="RHEA-COMP:10000"/>
        <dbReference type="Rhea" id="RHEA-COMP:10001"/>
        <dbReference type="Rhea" id="RHEA-COMP:10152"/>
        <dbReference type="Rhea" id="RHEA-COMP:10282"/>
        <dbReference type="ChEBI" id="CHEBI:17319"/>
        <dbReference type="ChEBI" id="CHEBI:33737"/>
        <dbReference type="ChEBI" id="CHEBI:33738"/>
        <dbReference type="ChEBI" id="CHEBI:57844"/>
        <dbReference type="ChEBI" id="CHEBI:57856"/>
        <dbReference type="ChEBI" id="CHEBI:59789"/>
        <dbReference type="ChEBI" id="CHEBI:74411"/>
        <dbReference type="ChEBI" id="CHEBI:74497"/>
        <dbReference type="EC" id="2.1.1.192"/>
    </reaction>
</comment>
<evidence type="ECO:0000256" key="4">
    <source>
        <dbReference type="ARBA" id="ARBA00022552"/>
    </source>
</evidence>
<comment type="caution">
    <text evidence="12">Lacks conserved residue(s) required for the propagation of feature annotation.</text>
</comment>
<dbReference type="PANTHER" id="PTHR30544">
    <property type="entry name" value="23S RRNA METHYLTRANSFERASE"/>
    <property type="match status" value="1"/>
</dbReference>
<evidence type="ECO:0000256" key="12">
    <source>
        <dbReference type="HAMAP-Rule" id="MF_01849"/>
    </source>
</evidence>
<keyword evidence="3 12" id="KW-0963">Cytoplasm</keyword>
<keyword evidence="9 12" id="KW-0479">Metal-binding</keyword>
<dbReference type="SFLD" id="SFLDF00275">
    <property type="entry name" value="adenosine_C2_methyltransferase"/>
    <property type="match status" value="1"/>
</dbReference>
<keyword evidence="8 12" id="KW-0819">tRNA processing</keyword>
<dbReference type="InterPro" id="IPR004383">
    <property type="entry name" value="rRNA_lsu_MTrfase_RlmN/Cfr"/>
</dbReference>
<dbReference type="InterPro" id="IPR058240">
    <property type="entry name" value="rSAM_sf"/>
</dbReference>
<organism evidence="14 15">
    <name type="scientific">Deinococcus depolymerans</name>
    <dbReference type="NCBI Taxonomy" id="392408"/>
    <lineage>
        <taxon>Bacteria</taxon>
        <taxon>Thermotogati</taxon>
        <taxon>Deinococcota</taxon>
        <taxon>Deinococci</taxon>
        <taxon>Deinococcales</taxon>
        <taxon>Deinococcaceae</taxon>
        <taxon>Deinococcus</taxon>
    </lineage>
</organism>
<name>A0ABN1BTD4_9DEIO</name>
<dbReference type="HAMAP" id="MF_01849">
    <property type="entry name" value="RNA_methyltr_RlmN"/>
    <property type="match status" value="1"/>
</dbReference>
<evidence type="ECO:0000256" key="2">
    <source>
        <dbReference type="ARBA" id="ARBA00022485"/>
    </source>
</evidence>
<keyword evidence="4 12" id="KW-0698">rRNA processing</keyword>
<dbReference type="Gene3D" id="1.10.150.530">
    <property type="match status" value="1"/>
</dbReference>
<evidence type="ECO:0000256" key="9">
    <source>
        <dbReference type="ARBA" id="ARBA00022723"/>
    </source>
</evidence>
<dbReference type="Pfam" id="PF21016">
    <property type="entry name" value="RlmN_N"/>
    <property type="match status" value="1"/>
</dbReference>
<dbReference type="InterPro" id="IPR027492">
    <property type="entry name" value="RNA_MTrfase_RlmN"/>
</dbReference>
<evidence type="ECO:0000256" key="3">
    <source>
        <dbReference type="ARBA" id="ARBA00022490"/>
    </source>
</evidence>
<comment type="similarity">
    <text evidence="12">Belongs to the radical SAM superfamily. RlmN family.</text>
</comment>
<dbReference type="InterPro" id="IPR013785">
    <property type="entry name" value="Aldolase_TIM"/>
</dbReference>
<keyword evidence="11 12" id="KW-0411">Iron-sulfur</keyword>
<feature type="binding site" evidence="12">
    <location>
        <position position="300"/>
    </location>
    <ligand>
        <name>S-adenosyl-L-methionine</name>
        <dbReference type="ChEBI" id="CHEBI:59789"/>
    </ligand>
</feature>
<dbReference type="InterPro" id="IPR007197">
    <property type="entry name" value="rSAM"/>
</dbReference>
<evidence type="ECO:0000256" key="5">
    <source>
        <dbReference type="ARBA" id="ARBA00022603"/>
    </source>
</evidence>
<comment type="function">
    <text evidence="12">Specifically methylates position 2 of adenine 2503 in 23S rRNA and position 2 of adenine 37 in tRNAs.</text>
</comment>
<keyword evidence="6 12" id="KW-0808">Transferase</keyword>
<feature type="active site" description="Proton acceptor" evidence="12">
    <location>
        <position position="98"/>
    </location>
</feature>
<dbReference type="EC" id="2.1.1.192" evidence="12"/>
<evidence type="ECO:0000256" key="11">
    <source>
        <dbReference type="ARBA" id="ARBA00023014"/>
    </source>
</evidence>
<dbReference type="SFLD" id="SFLDG01062">
    <property type="entry name" value="methyltransferase_(Class_A)"/>
    <property type="match status" value="1"/>
</dbReference>
<feature type="active site" description="S-methylcysteine intermediate" evidence="12">
    <location>
        <position position="343"/>
    </location>
</feature>
<comment type="subcellular location">
    <subcellularLocation>
        <location evidence="1 12">Cytoplasm</location>
    </subcellularLocation>
</comment>
<dbReference type="NCBIfam" id="TIGR00048">
    <property type="entry name" value="rRNA_mod_RlmN"/>
    <property type="match status" value="1"/>
</dbReference>
<comment type="catalytic activity">
    <reaction evidence="12">
        <text>adenosine(37) in tRNA + 2 reduced [2Fe-2S]-[ferredoxin] + 2 S-adenosyl-L-methionine = 2-methyladenosine(37) in tRNA + 5'-deoxyadenosine + L-methionine + 2 oxidized [2Fe-2S]-[ferredoxin] + S-adenosyl-L-homocysteine</text>
        <dbReference type="Rhea" id="RHEA:43332"/>
        <dbReference type="Rhea" id="RHEA-COMP:10000"/>
        <dbReference type="Rhea" id="RHEA-COMP:10001"/>
        <dbReference type="Rhea" id="RHEA-COMP:10162"/>
        <dbReference type="Rhea" id="RHEA-COMP:10485"/>
        <dbReference type="ChEBI" id="CHEBI:17319"/>
        <dbReference type="ChEBI" id="CHEBI:33737"/>
        <dbReference type="ChEBI" id="CHEBI:33738"/>
        <dbReference type="ChEBI" id="CHEBI:57844"/>
        <dbReference type="ChEBI" id="CHEBI:57856"/>
        <dbReference type="ChEBI" id="CHEBI:59789"/>
        <dbReference type="ChEBI" id="CHEBI:74411"/>
        <dbReference type="ChEBI" id="CHEBI:74497"/>
        <dbReference type="EC" id="2.1.1.192"/>
    </reaction>
</comment>
<keyword evidence="12" id="KW-1015">Disulfide bond</keyword>
<dbReference type="Pfam" id="PF04055">
    <property type="entry name" value="Radical_SAM"/>
    <property type="match status" value="1"/>
</dbReference>
<feature type="domain" description="Radical SAM core" evidence="13">
    <location>
        <begin position="104"/>
        <end position="338"/>
    </location>
</feature>
<dbReference type="PROSITE" id="PS51918">
    <property type="entry name" value="RADICAL_SAM"/>
    <property type="match status" value="1"/>
</dbReference>
<evidence type="ECO:0000256" key="1">
    <source>
        <dbReference type="ARBA" id="ARBA00004496"/>
    </source>
</evidence>
<comment type="caution">
    <text evidence="14">The sequence shown here is derived from an EMBL/GenBank/DDBJ whole genome shotgun (WGS) entry which is preliminary data.</text>
</comment>
<gene>
    <name evidence="12 14" type="primary">rlmN</name>
    <name evidence="14" type="ORF">GCM10008937_10830</name>
</gene>
<comment type="cofactor">
    <cofactor evidence="12">
        <name>[4Fe-4S] cluster</name>
        <dbReference type="ChEBI" id="CHEBI:49883"/>
    </cofactor>
    <text evidence="12">Binds 1 [4Fe-4S] cluster. The cluster is coordinated with 3 cysteines and an exchangeable S-adenosyl-L-methionine.</text>
</comment>
<sequence>MRLTEGEPPAPYTVFMELLLDLHPDAYPLQGFRRKQLLEWVFEQGVGTFDAMTNLPAQARAQLEASYQLNPFKLIETVRSADGSVKYLFTLMDGRQMEAVYMPYLDRKTICVSTMVGCPAKCAFCATGAMGFGRNLTPGEIVGQVLAVAGGEGFAPREIRNLVFMGMGEAMLNYDNTMLAARILLHPDALDMSKRRVTLSTVGIAKGIQRLATEDDLGIKLAISLHAPDEETRRRIIPTGAVNSIEEIMAAAREYQSVTGRRITMEYTMLKGINDHLWQAELLADLLRGMVSHVNLIPMNPWPGSDFESTTEEQLQAFYDTLEARGVDVSVRRSRGRDAGAACGQLALKRPYAVSGGPAAGTPAGA</sequence>
<evidence type="ECO:0000256" key="7">
    <source>
        <dbReference type="ARBA" id="ARBA00022691"/>
    </source>
</evidence>
<dbReference type="SFLD" id="SFLDS00029">
    <property type="entry name" value="Radical_SAM"/>
    <property type="match status" value="1"/>
</dbReference>
<feature type="binding site" evidence="12">
    <location>
        <position position="125"/>
    </location>
    <ligand>
        <name>[4Fe-4S] cluster</name>
        <dbReference type="ChEBI" id="CHEBI:49883"/>
        <note>4Fe-4S-S-AdoMet</note>
    </ligand>
</feature>
<keyword evidence="15" id="KW-1185">Reference proteome</keyword>
<dbReference type="EMBL" id="BAAADB010000008">
    <property type="protein sequence ID" value="GAA0504904.1"/>
    <property type="molecule type" value="Genomic_DNA"/>
</dbReference>
<comment type="miscellaneous">
    <text evidence="12">Reaction proceeds by a ping-pong mechanism involving intermediate methylation of a conserved cysteine residue.</text>
</comment>
<evidence type="ECO:0000313" key="15">
    <source>
        <dbReference type="Proteomes" id="UP001500191"/>
    </source>
</evidence>
<evidence type="ECO:0000256" key="8">
    <source>
        <dbReference type="ARBA" id="ARBA00022694"/>
    </source>
</evidence>
<protein>
    <recommendedName>
        <fullName evidence="12">Probable dual-specificity RNA methyltransferase RlmN</fullName>
        <ecNumber evidence="12">2.1.1.192</ecNumber>
    </recommendedName>
    <alternativeName>
        <fullName evidence="12">23S rRNA (adenine(2503)-C(2))-methyltransferase</fullName>
    </alternativeName>
    <alternativeName>
        <fullName evidence="12">23S rRNA m2A2503 methyltransferase</fullName>
    </alternativeName>
    <alternativeName>
        <fullName evidence="12">Ribosomal RNA large subunit methyltransferase N</fullName>
    </alternativeName>
    <alternativeName>
        <fullName evidence="12">tRNA (adenine(37)-C(2))-methyltransferase</fullName>
    </alternativeName>
    <alternativeName>
        <fullName evidence="12">tRNA m2A37 methyltransferase</fullName>
    </alternativeName>
</protein>
<feature type="binding site" evidence="12">
    <location>
        <position position="118"/>
    </location>
    <ligand>
        <name>[4Fe-4S] cluster</name>
        <dbReference type="ChEBI" id="CHEBI:49883"/>
        <note>4Fe-4S-S-AdoMet</note>
    </ligand>
</feature>
<dbReference type="Gene3D" id="3.20.20.70">
    <property type="entry name" value="Aldolase class I"/>
    <property type="match status" value="1"/>
</dbReference>
<dbReference type="SUPFAM" id="SSF102114">
    <property type="entry name" value="Radical SAM enzymes"/>
    <property type="match status" value="1"/>
</dbReference>
<feature type="binding site" evidence="12">
    <location>
        <begin position="168"/>
        <end position="169"/>
    </location>
    <ligand>
        <name>S-adenosyl-L-methionine</name>
        <dbReference type="ChEBI" id="CHEBI:59789"/>
    </ligand>
</feature>
<evidence type="ECO:0000256" key="6">
    <source>
        <dbReference type="ARBA" id="ARBA00022679"/>
    </source>
</evidence>
<proteinExistence type="inferred from homology"/>
<reference evidence="14 15" key="1">
    <citation type="journal article" date="2019" name="Int. J. Syst. Evol. Microbiol.">
        <title>The Global Catalogue of Microorganisms (GCM) 10K type strain sequencing project: providing services to taxonomists for standard genome sequencing and annotation.</title>
        <authorList>
            <consortium name="The Broad Institute Genomics Platform"/>
            <consortium name="The Broad Institute Genome Sequencing Center for Infectious Disease"/>
            <person name="Wu L."/>
            <person name="Ma J."/>
        </authorList>
    </citation>
    <scope>NUCLEOTIDE SEQUENCE [LARGE SCALE GENOMIC DNA]</scope>
    <source>
        <strain evidence="14 15">JCM 14368</strain>
    </source>
</reference>
<dbReference type="InterPro" id="IPR040072">
    <property type="entry name" value="Methyltransferase_A"/>
</dbReference>
<dbReference type="InterPro" id="IPR048641">
    <property type="entry name" value="RlmN_N"/>
</dbReference>
<evidence type="ECO:0000313" key="14">
    <source>
        <dbReference type="EMBL" id="GAA0504904.1"/>
    </source>
</evidence>
<feature type="binding site" evidence="12">
    <location>
        <position position="200"/>
    </location>
    <ligand>
        <name>S-adenosyl-L-methionine</name>
        <dbReference type="ChEBI" id="CHEBI:59789"/>
    </ligand>
</feature>
<evidence type="ECO:0000259" key="13">
    <source>
        <dbReference type="PROSITE" id="PS51918"/>
    </source>
</evidence>
<keyword evidence="7 12" id="KW-0949">S-adenosyl-L-methionine</keyword>
<dbReference type="PANTHER" id="PTHR30544:SF5">
    <property type="entry name" value="RADICAL SAM CORE DOMAIN-CONTAINING PROTEIN"/>
    <property type="match status" value="1"/>
</dbReference>
<dbReference type="Proteomes" id="UP001500191">
    <property type="component" value="Unassembled WGS sequence"/>
</dbReference>
<keyword evidence="2 12" id="KW-0004">4Fe-4S</keyword>
<feature type="binding site" evidence="12">
    <location>
        <position position="122"/>
    </location>
    <ligand>
        <name>[4Fe-4S] cluster</name>
        <dbReference type="ChEBI" id="CHEBI:49883"/>
        <note>4Fe-4S-S-AdoMet</note>
    </ligand>
</feature>
<accession>A0ABN1BTD4</accession>
<keyword evidence="5 12" id="KW-0489">Methyltransferase</keyword>